<comment type="function">
    <text evidence="2">An aminoacyl-tRNA editing enzyme that deacylates mischarged D-aminoacyl-tRNAs. Also deacylates mischarged glycyl-tRNA(Ala), protecting cells against glycine mischarging by AlaRS. Acts via tRNA-based rather than protein-based catalysis; rejects L-amino acids rather than detecting D-amino acids in the active site. By recycling D-aminoacyl-tRNA to D-amino acids and free tRNA molecules, this enzyme counteracts the toxicity associated with the formation of D-aminoacyl-tRNA entities in vivo and helps enforce protein L-homochirality.</text>
</comment>
<comment type="domain">
    <text evidence="2">A Gly-cisPro motif from one monomer fits into the active site of the other monomer to allow specific chiral rejection of L-amino acids.</text>
</comment>
<comment type="subunit">
    <text evidence="2">Homodimer.</text>
</comment>
<dbReference type="InterPro" id="IPR003732">
    <property type="entry name" value="Daa-tRNA_deacyls_DTD"/>
</dbReference>
<dbReference type="FunFam" id="3.50.80.10:FF:000001">
    <property type="entry name" value="D-aminoacyl-tRNA deacylase"/>
    <property type="match status" value="1"/>
</dbReference>
<gene>
    <name evidence="2" type="primary">dtd</name>
    <name evidence="3" type="ORF">E6K79_08640</name>
</gene>
<dbReference type="PANTHER" id="PTHR10472:SF5">
    <property type="entry name" value="D-AMINOACYL-TRNA DEACYLASE 1"/>
    <property type="match status" value="1"/>
</dbReference>
<keyword evidence="2 3" id="KW-0378">Hydrolase</keyword>
<name>A0A538TKA0_UNCEI</name>
<dbReference type="NCBIfam" id="TIGR00256">
    <property type="entry name" value="D-aminoacyl-tRNA deacylase"/>
    <property type="match status" value="1"/>
</dbReference>
<dbReference type="GO" id="GO:0106026">
    <property type="term" value="F:Gly-tRNA(Ala) deacylase activity"/>
    <property type="evidence" value="ECO:0007669"/>
    <property type="project" value="UniProtKB-UniRule"/>
</dbReference>
<dbReference type="Proteomes" id="UP000317691">
    <property type="component" value="Unassembled WGS sequence"/>
</dbReference>
<comment type="similarity">
    <text evidence="1 2">Belongs to the DTD family.</text>
</comment>
<dbReference type="PANTHER" id="PTHR10472">
    <property type="entry name" value="D-TYROSYL-TRNA TYR DEACYLASE"/>
    <property type="match status" value="1"/>
</dbReference>
<dbReference type="GO" id="GO:0019478">
    <property type="term" value="P:D-amino acid catabolic process"/>
    <property type="evidence" value="ECO:0007669"/>
    <property type="project" value="UniProtKB-UniRule"/>
</dbReference>
<reference evidence="3 4" key="1">
    <citation type="journal article" date="2019" name="Nat. Microbiol.">
        <title>Mediterranean grassland soil C-N compound turnover is dependent on rainfall and depth, and is mediated by genomically divergent microorganisms.</title>
        <authorList>
            <person name="Diamond S."/>
            <person name="Andeer P.F."/>
            <person name="Li Z."/>
            <person name="Crits-Christoph A."/>
            <person name="Burstein D."/>
            <person name="Anantharaman K."/>
            <person name="Lane K.R."/>
            <person name="Thomas B.C."/>
            <person name="Pan C."/>
            <person name="Northen T.R."/>
            <person name="Banfield J.F."/>
        </authorList>
    </citation>
    <scope>NUCLEOTIDE SEQUENCE [LARGE SCALE GENOMIC DNA]</scope>
    <source>
        <strain evidence="3">WS_9</strain>
    </source>
</reference>
<comment type="caution">
    <text evidence="3">The sequence shown here is derived from an EMBL/GenBank/DDBJ whole genome shotgun (WGS) entry which is preliminary data.</text>
</comment>
<feature type="short sequence motif" description="Gly-cisPro motif, important for rejection of L-amino acids" evidence="2">
    <location>
        <begin position="137"/>
        <end position="138"/>
    </location>
</feature>
<comment type="catalytic activity">
    <reaction evidence="2">
        <text>a D-aminoacyl-tRNA + H2O = a tRNA + a D-alpha-amino acid + H(+)</text>
        <dbReference type="Rhea" id="RHEA:13953"/>
        <dbReference type="Rhea" id="RHEA-COMP:10123"/>
        <dbReference type="Rhea" id="RHEA-COMP:10124"/>
        <dbReference type="ChEBI" id="CHEBI:15377"/>
        <dbReference type="ChEBI" id="CHEBI:15378"/>
        <dbReference type="ChEBI" id="CHEBI:59871"/>
        <dbReference type="ChEBI" id="CHEBI:78442"/>
        <dbReference type="ChEBI" id="CHEBI:79333"/>
        <dbReference type="EC" id="3.1.1.96"/>
    </reaction>
</comment>
<dbReference type="AlphaFoldDB" id="A0A538TKA0"/>
<keyword evidence="2" id="KW-0963">Cytoplasm</keyword>
<dbReference type="EMBL" id="VBOZ01000028">
    <property type="protein sequence ID" value="TMQ64042.1"/>
    <property type="molecule type" value="Genomic_DNA"/>
</dbReference>
<dbReference type="EC" id="3.1.1.96" evidence="2"/>
<dbReference type="HAMAP" id="MF_00518">
    <property type="entry name" value="Deacylase_Dtd"/>
    <property type="match status" value="1"/>
</dbReference>
<proteinExistence type="inferred from homology"/>
<protein>
    <recommendedName>
        <fullName evidence="2">D-aminoacyl-tRNA deacylase</fullName>
        <shortName evidence="2">DTD</shortName>
        <ecNumber evidence="2">3.1.1.96</ecNumber>
    </recommendedName>
    <alternativeName>
        <fullName evidence="2">Gly-tRNA(Ala) deacylase</fullName>
        <ecNumber evidence="2">3.1.1.-</ecNumber>
    </alternativeName>
</protein>
<keyword evidence="2" id="KW-0820">tRNA-binding</keyword>
<accession>A0A538TKA0</accession>
<evidence type="ECO:0000313" key="4">
    <source>
        <dbReference type="Proteomes" id="UP000317691"/>
    </source>
</evidence>
<comment type="catalytic activity">
    <reaction evidence="2">
        <text>glycyl-tRNA(Ala) + H2O = tRNA(Ala) + glycine + H(+)</text>
        <dbReference type="Rhea" id="RHEA:53744"/>
        <dbReference type="Rhea" id="RHEA-COMP:9657"/>
        <dbReference type="Rhea" id="RHEA-COMP:13640"/>
        <dbReference type="ChEBI" id="CHEBI:15377"/>
        <dbReference type="ChEBI" id="CHEBI:15378"/>
        <dbReference type="ChEBI" id="CHEBI:57305"/>
        <dbReference type="ChEBI" id="CHEBI:78442"/>
        <dbReference type="ChEBI" id="CHEBI:78522"/>
    </reaction>
</comment>
<dbReference type="GO" id="GO:0051500">
    <property type="term" value="F:D-tyrosyl-tRNA(Tyr) deacylase activity"/>
    <property type="evidence" value="ECO:0007669"/>
    <property type="project" value="TreeGrafter"/>
</dbReference>
<keyword evidence="2" id="KW-0694">RNA-binding</keyword>
<organism evidence="3 4">
    <name type="scientific">Eiseniibacteriota bacterium</name>
    <dbReference type="NCBI Taxonomy" id="2212470"/>
    <lineage>
        <taxon>Bacteria</taxon>
        <taxon>Candidatus Eiseniibacteriota</taxon>
    </lineage>
</organism>
<dbReference type="GO" id="GO:0005737">
    <property type="term" value="C:cytoplasm"/>
    <property type="evidence" value="ECO:0007669"/>
    <property type="project" value="UniProtKB-SubCell"/>
</dbReference>
<evidence type="ECO:0000256" key="2">
    <source>
        <dbReference type="HAMAP-Rule" id="MF_00518"/>
    </source>
</evidence>
<dbReference type="SUPFAM" id="SSF69500">
    <property type="entry name" value="DTD-like"/>
    <property type="match status" value="1"/>
</dbReference>
<evidence type="ECO:0000313" key="3">
    <source>
        <dbReference type="EMBL" id="TMQ64042.1"/>
    </source>
</evidence>
<comment type="subcellular location">
    <subcellularLocation>
        <location evidence="2">Cytoplasm</location>
    </subcellularLocation>
</comment>
<dbReference type="InterPro" id="IPR023509">
    <property type="entry name" value="DTD-like_sf"/>
</dbReference>
<dbReference type="Pfam" id="PF02580">
    <property type="entry name" value="Tyr_Deacylase"/>
    <property type="match status" value="1"/>
</dbReference>
<dbReference type="GO" id="GO:0000049">
    <property type="term" value="F:tRNA binding"/>
    <property type="evidence" value="ECO:0007669"/>
    <property type="project" value="UniProtKB-UniRule"/>
</dbReference>
<evidence type="ECO:0000256" key="1">
    <source>
        <dbReference type="ARBA" id="ARBA00009673"/>
    </source>
</evidence>
<dbReference type="EC" id="3.1.1.-" evidence="2"/>
<dbReference type="GO" id="GO:0043908">
    <property type="term" value="F:Ser(Gly)-tRNA(Ala) hydrolase activity"/>
    <property type="evidence" value="ECO:0007669"/>
    <property type="project" value="UniProtKB-UniRule"/>
</dbReference>
<dbReference type="Gene3D" id="3.50.80.10">
    <property type="entry name" value="D-tyrosyl-tRNA(Tyr) deacylase"/>
    <property type="match status" value="1"/>
</dbReference>
<sequence>MRALLQRVTKASVRVDGAEVARIGAGLLILLGVKAGEVAGASERLAERCAELRIFEDAEGKMNRSVREIAGEALVVPQFTLYADASRGRRPGFEPAARPEEAEPAFERFCEALASHGVPTQRGKFGASMEVDLVNRGPATFLLESPGG</sequence>